<gene>
    <name evidence="10" type="ORF">CTRG_04902</name>
</gene>
<evidence type="ECO:0000313" key="11">
    <source>
        <dbReference type="Proteomes" id="UP000002037"/>
    </source>
</evidence>
<dbReference type="InterPro" id="IPR010492">
    <property type="entry name" value="GINS_Psf3"/>
</dbReference>
<dbReference type="VEuPathDB" id="FungiDB:CTRG_04902"/>
<feature type="domain" description="GINS subunit" evidence="8">
    <location>
        <begin position="78"/>
        <end position="174"/>
    </location>
</feature>
<comment type="subunit">
    <text evidence="3">Component of the GINS complex which is a heterotetramer of SLD5, PSF1, PSF2 and PSF3.</text>
</comment>
<evidence type="ECO:0000256" key="7">
    <source>
        <dbReference type="RuleBase" id="RU367161"/>
    </source>
</evidence>
<dbReference type="InterPro" id="IPR021151">
    <property type="entry name" value="GINS_A"/>
</dbReference>
<dbReference type="InterPro" id="IPR036224">
    <property type="entry name" value="GINS_bundle-like_dom_sf"/>
</dbReference>
<dbReference type="AlphaFoldDB" id="C5MFQ9"/>
<evidence type="ECO:0000256" key="2">
    <source>
        <dbReference type="ARBA" id="ARBA00006343"/>
    </source>
</evidence>
<dbReference type="PANTHER" id="PTHR22768:SF0">
    <property type="entry name" value="DNA REPLICATION COMPLEX GINS PROTEIN PSF3"/>
    <property type="match status" value="1"/>
</dbReference>
<organism evidence="10 11">
    <name type="scientific">Candida tropicalis (strain ATCC MYA-3404 / T1)</name>
    <name type="common">Yeast</name>
    <dbReference type="NCBI Taxonomy" id="294747"/>
    <lineage>
        <taxon>Eukaryota</taxon>
        <taxon>Fungi</taxon>
        <taxon>Dikarya</taxon>
        <taxon>Ascomycota</taxon>
        <taxon>Saccharomycotina</taxon>
        <taxon>Pichiomycetes</taxon>
        <taxon>Debaryomycetaceae</taxon>
        <taxon>Candida/Lodderomyces clade</taxon>
        <taxon>Candida</taxon>
    </lineage>
</organism>
<dbReference type="GeneID" id="8298905"/>
<reference evidence="10 11" key="1">
    <citation type="journal article" date="2009" name="Nature">
        <title>Evolution of pathogenicity and sexual reproduction in eight Candida genomes.</title>
        <authorList>
            <person name="Butler G."/>
            <person name="Rasmussen M.D."/>
            <person name="Lin M.F."/>
            <person name="Santos M.A."/>
            <person name="Sakthikumar S."/>
            <person name="Munro C.A."/>
            <person name="Rheinbay E."/>
            <person name="Grabherr M."/>
            <person name="Forche A."/>
            <person name="Reedy J.L."/>
            <person name="Agrafioti I."/>
            <person name="Arnaud M.B."/>
            <person name="Bates S."/>
            <person name="Brown A.J."/>
            <person name="Brunke S."/>
            <person name="Costanzo M.C."/>
            <person name="Fitzpatrick D.A."/>
            <person name="de Groot P.W."/>
            <person name="Harris D."/>
            <person name="Hoyer L.L."/>
            <person name="Hube B."/>
            <person name="Klis F.M."/>
            <person name="Kodira C."/>
            <person name="Lennard N."/>
            <person name="Logue M.E."/>
            <person name="Martin R."/>
            <person name="Neiman A.M."/>
            <person name="Nikolaou E."/>
            <person name="Quail M.A."/>
            <person name="Quinn J."/>
            <person name="Santos M.C."/>
            <person name="Schmitzberger F.F."/>
            <person name="Sherlock G."/>
            <person name="Shah P."/>
            <person name="Silverstein K.A."/>
            <person name="Skrzypek M.S."/>
            <person name="Soll D."/>
            <person name="Staggs R."/>
            <person name="Stansfield I."/>
            <person name="Stumpf M.P."/>
            <person name="Sudbery P.E."/>
            <person name="Srikantha T."/>
            <person name="Zeng Q."/>
            <person name="Berman J."/>
            <person name="Berriman M."/>
            <person name="Heitman J."/>
            <person name="Gow N.A."/>
            <person name="Lorenz M.C."/>
            <person name="Birren B.W."/>
            <person name="Kellis M."/>
            <person name="Cuomo C.A."/>
        </authorList>
    </citation>
    <scope>NUCLEOTIDE SEQUENCE [LARGE SCALE GENOMIC DNA]</scope>
    <source>
        <strain evidence="11">ATCC MYA-3404 / T1</strain>
    </source>
</reference>
<dbReference type="eggNOG" id="KOG1106">
    <property type="taxonomic scope" value="Eukaryota"/>
</dbReference>
<dbReference type="GO" id="GO:0000727">
    <property type="term" value="P:double-strand break repair via break-induced replication"/>
    <property type="evidence" value="ECO:0007669"/>
    <property type="project" value="EnsemblFungi"/>
</dbReference>
<evidence type="ECO:0000256" key="4">
    <source>
        <dbReference type="ARBA" id="ARBA00015140"/>
    </source>
</evidence>
<dbReference type="GO" id="GO:0000811">
    <property type="term" value="C:GINS complex"/>
    <property type="evidence" value="ECO:0007669"/>
    <property type="project" value="UniProtKB-UniRule"/>
</dbReference>
<keyword evidence="5 7" id="KW-0235">DNA replication</keyword>
<dbReference type="GO" id="GO:1902975">
    <property type="term" value="P:mitotic DNA replication initiation"/>
    <property type="evidence" value="ECO:0007669"/>
    <property type="project" value="TreeGrafter"/>
</dbReference>
<evidence type="ECO:0000259" key="8">
    <source>
        <dbReference type="Pfam" id="PF05916"/>
    </source>
</evidence>
<protein>
    <recommendedName>
        <fullName evidence="4 7">DNA replication complex GINS protein PSF3</fullName>
    </recommendedName>
</protein>
<dbReference type="Pfam" id="PF22466">
    <property type="entry name" value="PSF3_N"/>
    <property type="match status" value="1"/>
</dbReference>
<dbReference type="HOGENOM" id="CLU_081646_0_1_1"/>
<dbReference type="OrthoDB" id="10251744at2759"/>
<dbReference type="GO" id="GO:0071162">
    <property type="term" value="C:CMG complex"/>
    <property type="evidence" value="ECO:0007669"/>
    <property type="project" value="EnsemblFungi"/>
</dbReference>
<dbReference type="PANTHER" id="PTHR22768">
    <property type="entry name" value="DNA REPLICATION COMPLEX GINS PROTEIN PSF3"/>
    <property type="match status" value="1"/>
</dbReference>
<dbReference type="STRING" id="294747.C5MFQ9"/>
<name>C5MFQ9_CANTT</name>
<dbReference type="Proteomes" id="UP000002037">
    <property type="component" value="Unassembled WGS sequence"/>
</dbReference>
<evidence type="ECO:0000256" key="3">
    <source>
        <dbReference type="ARBA" id="ARBA00011352"/>
    </source>
</evidence>
<evidence type="ECO:0000256" key="5">
    <source>
        <dbReference type="ARBA" id="ARBA00022705"/>
    </source>
</evidence>
<dbReference type="InterPro" id="IPR038437">
    <property type="entry name" value="GINS_Psf3_sf"/>
</dbReference>
<dbReference type="Gene3D" id="1.20.58.2050">
    <property type="match status" value="1"/>
</dbReference>
<sequence length="176" mass="20550">MSSNYYDIDDILAESEKVPTKFNFTVPGLGYLEGNPGKSIHENTKIELPIWLAKILATLTINEESNESFIDLKDPEFINNKVINAIKTDPLSIDLHNLTPFYYSMILKWGNMYNDEKLIENVMNCLKIRSLEIYNFSNNANKTLNNEFLYNLDEFEKALFKSTSESNKLMRKWFKR</sequence>
<evidence type="ECO:0000313" key="10">
    <source>
        <dbReference type="EMBL" id="EER31172.1"/>
    </source>
</evidence>
<dbReference type="SUPFAM" id="SSF160059">
    <property type="entry name" value="PriA/YqbF domain"/>
    <property type="match status" value="1"/>
</dbReference>
<dbReference type="CDD" id="cd21693">
    <property type="entry name" value="GINS_B_Psf3"/>
    <property type="match status" value="1"/>
</dbReference>
<dbReference type="EMBL" id="GG692401">
    <property type="protein sequence ID" value="EER31172.1"/>
    <property type="molecule type" value="Genomic_DNA"/>
</dbReference>
<evidence type="ECO:0000256" key="6">
    <source>
        <dbReference type="ARBA" id="ARBA00023242"/>
    </source>
</evidence>
<dbReference type="CDD" id="cd11713">
    <property type="entry name" value="GINS_A_psf3"/>
    <property type="match status" value="1"/>
</dbReference>
<dbReference type="KEGG" id="ctp:CTRG_04902"/>
<dbReference type="GO" id="GO:0000785">
    <property type="term" value="C:chromatin"/>
    <property type="evidence" value="ECO:0007669"/>
    <property type="project" value="EnsemblFungi"/>
</dbReference>
<comment type="similarity">
    <text evidence="2 7">Belongs to the GINS3/PSF3 family.</text>
</comment>
<accession>C5MFQ9</accession>
<dbReference type="InterPro" id="IPR055221">
    <property type="entry name" value="PSF3_N"/>
</dbReference>
<dbReference type="SUPFAM" id="SSF158573">
    <property type="entry name" value="GINS helical bundle-like"/>
    <property type="match status" value="1"/>
</dbReference>
<dbReference type="RefSeq" id="XP_002550604.1">
    <property type="nucleotide sequence ID" value="XM_002550558.1"/>
</dbReference>
<proteinExistence type="inferred from homology"/>
<evidence type="ECO:0000259" key="9">
    <source>
        <dbReference type="Pfam" id="PF22466"/>
    </source>
</evidence>
<dbReference type="Pfam" id="PF05916">
    <property type="entry name" value="Sld5"/>
    <property type="match status" value="1"/>
</dbReference>
<evidence type="ECO:0000256" key="1">
    <source>
        <dbReference type="ARBA" id="ARBA00004123"/>
    </source>
</evidence>
<dbReference type="GO" id="GO:0043596">
    <property type="term" value="C:nuclear replication fork"/>
    <property type="evidence" value="ECO:0007669"/>
    <property type="project" value="EnsemblFungi"/>
</dbReference>
<feature type="domain" description="DNA replication complex GINS protein PSF3 N-terminal" evidence="9">
    <location>
        <begin position="6"/>
        <end position="57"/>
    </location>
</feature>
<comment type="subcellular location">
    <subcellularLocation>
        <location evidence="1 7">Nucleus</location>
    </subcellularLocation>
</comment>
<comment type="function">
    <text evidence="7">The GINS complex plays an essential role in the initiation of DNA replication.</text>
</comment>
<keyword evidence="11" id="KW-1185">Reference proteome</keyword>
<keyword evidence="6 7" id="KW-0539">Nucleus</keyword>